<sequence length="203" mass="22073">MSSGDKVIWCFATQDIAHDAPSIPADTLIMSTSAGVITIDETLTMSSGTPAISTVNTHGFKYLDLFEEEYLSDDPDLQEAISRSLDSSASESDLQMTLERIMEQISSRKKCVGVEGIPEPWADPIFHPREDKIGIFEGPPDAHFEGPPESLTCNSKVMKDNGYFNAGQIMAMSIAHGGQSPCFLSELLYECLQKGSGQCKGQN</sequence>
<gene>
    <name evidence="1" type="primary">G2e3_1</name>
    <name evidence="1" type="ORF">N1851_013315</name>
</gene>
<reference evidence="1" key="1">
    <citation type="journal article" date="2023" name="Front. Mar. Sci.">
        <title>A new Merluccius polli reference genome to investigate the effects of global change in West African waters.</title>
        <authorList>
            <person name="Mateo J.L."/>
            <person name="Blanco-Fernandez C."/>
            <person name="Garcia-Vazquez E."/>
            <person name="Machado-Schiaffino G."/>
        </authorList>
    </citation>
    <scope>NUCLEOTIDE SEQUENCE</scope>
    <source>
        <strain evidence="1">C29</strain>
        <tissue evidence="1">Fin</tissue>
    </source>
</reference>
<name>A0AA47MVY5_MERPO</name>
<organism evidence="1 2">
    <name type="scientific">Merluccius polli</name>
    <name type="common">Benguela hake</name>
    <name type="synonym">Merluccius cadenati</name>
    <dbReference type="NCBI Taxonomy" id="89951"/>
    <lineage>
        <taxon>Eukaryota</taxon>
        <taxon>Metazoa</taxon>
        <taxon>Chordata</taxon>
        <taxon>Craniata</taxon>
        <taxon>Vertebrata</taxon>
        <taxon>Euteleostomi</taxon>
        <taxon>Actinopterygii</taxon>
        <taxon>Neopterygii</taxon>
        <taxon>Teleostei</taxon>
        <taxon>Neoteleostei</taxon>
        <taxon>Acanthomorphata</taxon>
        <taxon>Zeiogadaria</taxon>
        <taxon>Gadariae</taxon>
        <taxon>Gadiformes</taxon>
        <taxon>Gadoidei</taxon>
        <taxon>Merlucciidae</taxon>
        <taxon>Merluccius</taxon>
    </lineage>
</organism>
<dbReference type="Proteomes" id="UP001174136">
    <property type="component" value="Unassembled WGS sequence"/>
</dbReference>
<dbReference type="AlphaFoldDB" id="A0AA47MVY5"/>
<evidence type="ECO:0000313" key="1">
    <source>
        <dbReference type="EMBL" id="KAK0147274.1"/>
    </source>
</evidence>
<protein>
    <submittedName>
        <fullName evidence="1">G2/M phase-specific E3 ubiquitin-protein ligase</fullName>
    </submittedName>
</protein>
<dbReference type="EMBL" id="JAOPHQ010002322">
    <property type="protein sequence ID" value="KAK0147274.1"/>
    <property type="molecule type" value="Genomic_DNA"/>
</dbReference>
<keyword evidence="2" id="KW-1185">Reference proteome</keyword>
<comment type="caution">
    <text evidence="1">The sequence shown here is derived from an EMBL/GenBank/DDBJ whole genome shotgun (WGS) entry which is preliminary data.</text>
</comment>
<accession>A0AA47MVY5</accession>
<evidence type="ECO:0000313" key="2">
    <source>
        <dbReference type="Proteomes" id="UP001174136"/>
    </source>
</evidence>
<proteinExistence type="predicted"/>